<dbReference type="InterPro" id="IPR009553">
    <property type="entry name" value="DUF1173"/>
</dbReference>
<organism evidence="1 2">
    <name type="scientific">Komagataeibacter intermedius AF2</name>
    <dbReference type="NCBI Taxonomy" id="1458464"/>
    <lineage>
        <taxon>Bacteria</taxon>
        <taxon>Pseudomonadati</taxon>
        <taxon>Pseudomonadota</taxon>
        <taxon>Alphaproteobacteria</taxon>
        <taxon>Acetobacterales</taxon>
        <taxon>Acetobacteraceae</taxon>
        <taxon>Komagataeibacter</taxon>
    </lineage>
</organism>
<dbReference type="Pfam" id="PF06666">
    <property type="entry name" value="DUF1173"/>
    <property type="match status" value="1"/>
</dbReference>
<dbReference type="EMBL" id="JUFX02000032">
    <property type="protein sequence ID" value="KPH88483.1"/>
    <property type="molecule type" value="Genomic_DNA"/>
</dbReference>
<name>A0A0N0MG93_9PROT</name>
<protein>
    <submittedName>
        <fullName evidence="1">Uncharacterized protein</fullName>
    </submittedName>
</protein>
<comment type="caution">
    <text evidence="1">The sequence shown here is derived from an EMBL/GenBank/DDBJ whole genome shotgun (WGS) entry which is preliminary data.</text>
</comment>
<dbReference type="AlphaFoldDB" id="A0A0N0MG93"/>
<proteinExistence type="predicted"/>
<dbReference type="Proteomes" id="UP000031553">
    <property type="component" value="Unassembled WGS sequence"/>
</dbReference>
<evidence type="ECO:0000313" key="1">
    <source>
        <dbReference type="EMBL" id="KPH88483.1"/>
    </source>
</evidence>
<sequence length="107" mass="11911">MLPFESSHELAVADALVAAGRAFEKPLRFDAEQDLVFPDFILQDTARSAGYPMEVFGRMDEAYAVRRARKESYYDATFGEGGWWSWDATTGSRIPAFPPARKGATLS</sequence>
<evidence type="ECO:0000313" key="2">
    <source>
        <dbReference type="Proteomes" id="UP000031553"/>
    </source>
</evidence>
<gene>
    <name evidence="1" type="ORF">GLUCOINTEAF2_0203824</name>
</gene>
<accession>A0A0N0MG93</accession>
<reference evidence="1 2" key="1">
    <citation type="submission" date="2015-07" db="EMBL/GenBank/DDBJ databases">
        <title>Draft Genome Sequence of Komagataeibacter intermedius Strain AF2, Isolated from Kombucha Tea.</title>
        <authorList>
            <person name="Santos R.A."/>
            <person name="Berretta A.A."/>
            <person name="Barud H.S."/>
            <person name="Ribeiro S.J."/>
            <person name="Gonzalez-Garcia L.N."/>
            <person name="Zucchi T.D."/>
            <person name="Goldman G.H."/>
            <person name="Riano-Pachon D.M."/>
        </authorList>
    </citation>
    <scope>NUCLEOTIDE SEQUENCE [LARGE SCALE GENOMIC DNA]</scope>
    <source>
        <strain evidence="1 2">AF2</strain>
    </source>
</reference>